<dbReference type="PANTHER" id="PTHR20898">
    <property type="entry name" value="DAEDALUS ON 3-RELATED-RELATED"/>
    <property type="match status" value="1"/>
</dbReference>
<dbReference type="PANTHER" id="PTHR20898:SF0">
    <property type="entry name" value="DAEDALUS ON 3-RELATED"/>
    <property type="match status" value="1"/>
</dbReference>
<proteinExistence type="predicted"/>
<feature type="signal peptide" evidence="1">
    <location>
        <begin position="1"/>
        <end position="23"/>
    </location>
</feature>
<reference evidence="3" key="1">
    <citation type="journal article" date="2021" name="Elife">
        <title>Highly contiguous assemblies of 101 drosophilid genomes.</title>
        <authorList>
            <person name="Kim B.Y."/>
            <person name="Wang J.R."/>
            <person name="Miller D.E."/>
            <person name="Barmina O."/>
            <person name="Delaney E."/>
            <person name="Thompson A."/>
            <person name="Comeault A.A."/>
            <person name="Peede D."/>
            <person name="D'Agostino E.R."/>
            <person name="Pelaez J."/>
            <person name="Aguilar J.M."/>
            <person name="Haji D."/>
            <person name="Matsunaga T."/>
            <person name="Armstrong E.E."/>
            <person name="Zych M."/>
            <person name="Ogawa Y."/>
            <person name="Stamenkovic-Radak M."/>
            <person name="Jelic M."/>
            <person name="Veselinovic M.S."/>
            <person name="Tanaskovic M."/>
            <person name="Eric P."/>
            <person name="Gao J.J."/>
            <person name="Katoh T.K."/>
            <person name="Toda M.J."/>
            <person name="Watabe H."/>
            <person name="Watada M."/>
            <person name="Davis J.S."/>
            <person name="Moyle L.C."/>
            <person name="Manoli G."/>
            <person name="Bertolini E."/>
            <person name="Kostal V."/>
            <person name="Hawley R.S."/>
            <person name="Takahashi A."/>
            <person name="Jones C.D."/>
            <person name="Price D.K."/>
            <person name="Whiteman N."/>
            <person name="Kopp A."/>
            <person name="Matute D.R."/>
            <person name="Petrov D.A."/>
        </authorList>
    </citation>
    <scope>NUCLEOTIDE SEQUENCE [LARGE SCALE GENOMIC DNA]</scope>
</reference>
<evidence type="ECO:0000313" key="2">
    <source>
        <dbReference type="EnsemblMetazoa" id="XP_016980956.1"/>
    </source>
</evidence>
<dbReference type="GeneID" id="108045961"/>
<protein>
    <submittedName>
        <fullName evidence="4">Uncharacterized protein LOC108045961</fullName>
    </submittedName>
</protein>
<dbReference type="Pfam" id="PF06477">
    <property type="entry name" value="DUF1091"/>
    <property type="match status" value="1"/>
</dbReference>
<dbReference type="InterPro" id="IPR010512">
    <property type="entry name" value="DUF1091"/>
</dbReference>
<name>A0A6P4F6G6_DRORH</name>
<gene>
    <name evidence="4" type="primary">LOC108045961</name>
    <name evidence="2" type="synonym">108045961</name>
</gene>
<evidence type="ECO:0000313" key="3">
    <source>
        <dbReference type="Proteomes" id="UP001652680"/>
    </source>
</evidence>
<evidence type="ECO:0000313" key="4">
    <source>
        <dbReference type="RefSeq" id="XP_016980956.1"/>
    </source>
</evidence>
<dbReference type="AlphaFoldDB" id="A0A6P4F6G6"/>
<keyword evidence="1" id="KW-0732">Signal</keyword>
<dbReference type="Proteomes" id="UP001652680">
    <property type="component" value="Unassembled WGS sequence"/>
</dbReference>
<dbReference type="RefSeq" id="XP_016980956.1">
    <property type="nucleotide sequence ID" value="XM_017125467.1"/>
</dbReference>
<dbReference type="SMART" id="SM00697">
    <property type="entry name" value="DM8"/>
    <property type="match status" value="1"/>
</dbReference>
<evidence type="ECO:0000256" key="1">
    <source>
        <dbReference type="SAM" id="SignalP"/>
    </source>
</evidence>
<reference evidence="4" key="2">
    <citation type="submission" date="2025-04" db="UniProtKB">
        <authorList>
            <consortium name="RefSeq"/>
        </authorList>
    </citation>
    <scope>IDENTIFICATION</scope>
</reference>
<keyword evidence="3" id="KW-1185">Reference proteome</keyword>
<organism evidence="4">
    <name type="scientific">Drosophila rhopaloa</name>
    <name type="common">Fruit fly</name>
    <dbReference type="NCBI Taxonomy" id="1041015"/>
    <lineage>
        <taxon>Eukaryota</taxon>
        <taxon>Metazoa</taxon>
        <taxon>Ecdysozoa</taxon>
        <taxon>Arthropoda</taxon>
        <taxon>Hexapoda</taxon>
        <taxon>Insecta</taxon>
        <taxon>Pterygota</taxon>
        <taxon>Neoptera</taxon>
        <taxon>Endopterygota</taxon>
        <taxon>Diptera</taxon>
        <taxon>Brachycera</taxon>
        <taxon>Muscomorpha</taxon>
        <taxon>Ephydroidea</taxon>
        <taxon>Drosophilidae</taxon>
        <taxon>Drosophila</taxon>
        <taxon>Sophophora</taxon>
    </lineage>
</organism>
<dbReference type="OMA" id="HFQLMTK"/>
<feature type="chain" id="PRO_5027560530" evidence="1">
    <location>
        <begin position="24"/>
        <end position="189"/>
    </location>
</feature>
<accession>A0A6P4F6G6</accession>
<reference evidence="2" key="3">
    <citation type="submission" date="2025-05" db="UniProtKB">
        <authorList>
            <consortium name="EnsemblMetazoa"/>
        </authorList>
    </citation>
    <scope>IDENTIFICATION</scope>
</reference>
<dbReference type="OrthoDB" id="7830614at2759"/>
<sequence length="189" mass="21864">MDNLSGKLFGLFLFLQCVTEFHGVFIRFTNVTCESKDLSMSVVEYCELKTLGRTKNSISLRYTMLKPVSKNIGFHFQLMTKGSESVDGVSNWQPFLYAMDLDLCRFWKKRNNYVAKKIFELIQGHSNLNHCCPYSQEKFIAIDGLTNTDVSSKINGVPMTRGFYSLFTKWSTDNVTRFQTNFYFEVLNV</sequence>
<dbReference type="EnsemblMetazoa" id="XM_017125467.2">
    <property type="protein sequence ID" value="XP_016980956.1"/>
    <property type="gene ID" value="LOC108045961"/>
</dbReference>